<keyword evidence="2" id="KW-1185">Reference proteome</keyword>
<sequence length="47" mass="5384">MNNMTAVILALLLIAFFLADYLFNGAGIATFLGRRMIDLIEYIAFWR</sequence>
<evidence type="ECO:0000313" key="1">
    <source>
        <dbReference type="EMBL" id="SFI37813.1"/>
    </source>
</evidence>
<proteinExistence type="predicted"/>
<protein>
    <recommendedName>
        <fullName evidence="3">Glyceraldehyde-3-phosphate dehydrogenase</fullName>
    </recommendedName>
</protein>
<gene>
    <name evidence="1" type="ORF">SAMN04488095_0677</name>
</gene>
<dbReference type="AlphaFoldDB" id="A0A1I3HQB3"/>
<evidence type="ECO:0000313" key="2">
    <source>
        <dbReference type="Proteomes" id="UP000199110"/>
    </source>
</evidence>
<dbReference type="RefSeq" id="WP_175484782.1">
    <property type="nucleotide sequence ID" value="NZ_FORA01000001.1"/>
</dbReference>
<reference evidence="1 2" key="1">
    <citation type="submission" date="2016-10" db="EMBL/GenBank/DDBJ databases">
        <authorList>
            <person name="de Groot N.N."/>
        </authorList>
    </citation>
    <scope>NUCLEOTIDE SEQUENCE [LARGE SCALE GENOMIC DNA]</scope>
    <source>
        <strain evidence="1 2">DSM 19073</strain>
    </source>
</reference>
<accession>A0A1I3HQB3</accession>
<dbReference type="Proteomes" id="UP000199110">
    <property type="component" value="Unassembled WGS sequence"/>
</dbReference>
<evidence type="ECO:0008006" key="3">
    <source>
        <dbReference type="Google" id="ProtNLM"/>
    </source>
</evidence>
<organism evidence="1 2">
    <name type="scientific">Jannaschia pohangensis</name>
    <dbReference type="NCBI Taxonomy" id="390807"/>
    <lineage>
        <taxon>Bacteria</taxon>
        <taxon>Pseudomonadati</taxon>
        <taxon>Pseudomonadota</taxon>
        <taxon>Alphaproteobacteria</taxon>
        <taxon>Rhodobacterales</taxon>
        <taxon>Roseobacteraceae</taxon>
        <taxon>Jannaschia</taxon>
    </lineage>
</organism>
<dbReference type="STRING" id="390807.SAMN04488095_0677"/>
<name>A0A1I3HQB3_9RHOB</name>
<dbReference type="EMBL" id="FORA01000001">
    <property type="protein sequence ID" value="SFI37813.1"/>
    <property type="molecule type" value="Genomic_DNA"/>
</dbReference>